<comment type="caution">
    <text evidence="2">The sequence shown here is derived from an EMBL/GenBank/DDBJ whole genome shotgun (WGS) entry which is preliminary data.</text>
</comment>
<feature type="region of interest" description="Disordered" evidence="1">
    <location>
        <begin position="114"/>
        <end position="148"/>
    </location>
</feature>
<dbReference type="EMBL" id="CAJJDP010000032">
    <property type="protein sequence ID" value="CAD8156481.1"/>
    <property type="molecule type" value="Genomic_DNA"/>
</dbReference>
<feature type="compositionally biased region" description="Low complexity" evidence="1">
    <location>
        <begin position="120"/>
        <end position="132"/>
    </location>
</feature>
<name>A0A8S1TR62_PAROT</name>
<proteinExistence type="predicted"/>
<keyword evidence="3" id="KW-1185">Reference proteome</keyword>
<reference evidence="2" key="1">
    <citation type="submission" date="2021-01" db="EMBL/GenBank/DDBJ databases">
        <authorList>
            <consortium name="Genoscope - CEA"/>
            <person name="William W."/>
        </authorList>
    </citation>
    <scope>NUCLEOTIDE SEQUENCE</scope>
</reference>
<protein>
    <submittedName>
        <fullName evidence="2">Uncharacterized protein</fullName>
    </submittedName>
</protein>
<evidence type="ECO:0000256" key="1">
    <source>
        <dbReference type="SAM" id="MobiDB-lite"/>
    </source>
</evidence>
<evidence type="ECO:0000313" key="3">
    <source>
        <dbReference type="Proteomes" id="UP000683925"/>
    </source>
</evidence>
<dbReference type="Proteomes" id="UP000683925">
    <property type="component" value="Unassembled WGS sequence"/>
</dbReference>
<dbReference type="OrthoDB" id="10426882at2759"/>
<dbReference type="OMA" id="SKSIMAC"/>
<dbReference type="AlphaFoldDB" id="A0A8S1TR62"/>
<evidence type="ECO:0000313" key="2">
    <source>
        <dbReference type="EMBL" id="CAD8156481.1"/>
    </source>
</evidence>
<accession>A0A8S1TR62</accession>
<organism evidence="2 3">
    <name type="scientific">Paramecium octaurelia</name>
    <dbReference type="NCBI Taxonomy" id="43137"/>
    <lineage>
        <taxon>Eukaryota</taxon>
        <taxon>Sar</taxon>
        <taxon>Alveolata</taxon>
        <taxon>Ciliophora</taxon>
        <taxon>Intramacronucleata</taxon>
        <taxon>Oligohymenophorea</taxon>
        <taxon>Peniculida</taxon>
        <taxon>Parameciidae</taxon>
        <taxon>Paramecium</taxon>
    </lineage>
</organism>
<gene>
    <name evidence="2" type="ORF">POCTA_138.1.T0320144</name>
</gene>
<sequence length="148" mass="17424">MQHPKKTNKFQIQRQQPQIHFQNVIYPETNSKPLCKLFEINKNQFTISRELINKNQSMIASKKQLQLLNLILQQQSQRQLDKGNVNQPTIYKSLIIRRSLPAVKPINQQNVLSREKKSYSVQQSRRQSNSQNKINLSMRETKIGPWGE</sequence>